<dbReference type="InterPro" id="IPR000700">
    <property type="entry name" value="PAS-assoc_C"/>
</dbReference>
<dbReference type="InterPro" id="IPR003594">
    <property type="entry name" value="HATPase_dom"/>
</dbReference>
<keyword evidence="4" id="KW-0808">Transferase</keyword>
<sequence>MARLIRDHDWSATPLGPRSAWPQSLTTMVGMMIAAPNPMVLLWGSSGVLIYNDGYARFAGKRHPELLGMGAREGWPEIADFNDANIRRGLAGESWSLEQQELVLDRGTGPESAWLDLHYAPVPDESGQPAGVMVFVSEITERIRLAAHEAEAVERLELALSAGRGVGAWDWDIAADVVRADERFARLYGVDPVVAREGAPLEVFFSAIHPQDLPGIQAAIARAIEARSAFSKEYRLVQPDGEVVWVVAEGRCVLDAAGRLIRLPGVSFDISERKQVEVRQAALLRLHDELTALDDPGQIPAAAARVVGETLNLAAAYVSLDKGAKPSGAERDGDVTLDAKRPRQAWSPREHPEVFTTLAQGRPVAVADVVQDALTRDKAAPLTAADIHAFAAVPLLERDQLVAMLFVTDARPRAWSQIDLDFLQDVAARTRNVLERLRAEAGRSESQQRYQTLFDTMDEGFCVIEFIDGPDGPLSDYVHVEANAAYAEHAGIGDVVGRRVRDMVPTEADSWVSLYRDVLETGRPIRFEKELEATGRWLELAAFKVGPAGGRQVAVLFKDLTARKRAERALADLNASLEARVEARTEELQSAHAALRQSQKMEAVGQLTGGIAHDFNNLLAGISGSLELIAKRMAQGRGAEIGPYVEAAQGAAQRAATLTQRLLAFSRRQTLAPRATDANRLIGGMEDLIRRTVGPAIDLEVVGAGGLWLTEVDQSQLENALLNLCINARDAVAPGGGRLTIETANKWLDDRHARERDLAAGQYISICVTDTGSGMSPEIIERIFEPFFTTKPIGQGTGLGLSMIHGFVRQSGGQIRVYSEPGLGTTMCLYLPRHHGSLAEPDPLLASPEPGSGHGETVLVIDDERSVRSLVAEVLREHGYATLESGDGPSGLRILDSEHRIDLLVTDVGLPGGLNGRQVADAARMRRPDLKVLFITGYAENAAVGNGLLEPGMEVMTKPFAMTDLAAKVASMIEA</sequence>
<keyword evidence="13" id="KW-1185">Reference proteome</keyword>
<dbReference type="SUPFAM" id="SSF55874">
    <property type="entry name" value="ATPase domain of HSP90 chaperone/DNA topoisomerase II/histidine kinase"/>
    <property type="match status" value="1"/>
</dbReference>
<feature type="coiled-coil region" evidence="7">
    <location>
        <begin position="420"/>
        <end position="447"/>
    </location>
</feature>
<dbReference type="InterPro" id="IPR001610">
    <property type="entry name" value="PAC"/>
</dbReference>
<dbReference type="InterPro" id="IPR013656">
    <property type="entry name" value="PAS_4"/>
</dbReference>
<dbReference type="Gene3D" id="3.40.50.2300">
    <property type="match status" value="1"/>
</dbReference>
<dbReference type="Pfam" id="PF00512">
    <property type="entry name" value="HisKA"/>
    <property type="match status" value="1"/>
</dbReference>
<dbReference type="Gene3D" id="3.30.450.40">
    <property type="match status" value="1"/>
</dbReference>
<feature type="domain" description="Response regulatory" evidence="10">
    <location>
        <begin position="857"/>
        <end position="973"/>
    </location>
</feature>
<dbReference type="InterPro" id="IPR001789">
    <property type="entry name" value="Sig_transdc_resp-reg_receiver"/>
</dbReference>
<keyword evidence="7" id="KW-0175">Coiled coil</keyword>
<dbReference type="InterPro" id="IPR035965">
    <property type="entry name" value="PAS-like_dom_sf"/>
</dbReference>
<evidence type="ECO:0000256" key="2">
    <source>
        <dbReference type="ARBA" id="ARBA00012438"/>
    </source>
</evidence>
<dbReference type="Pfam" id="PF08448">
    <property type="entry name" value="PAS_4"/>
    <property type="match status" value="2"/>
</dbReference>
<keyword evidence="5" id="KW-0418">Kinase</keyword>
<evidence type="ECO:0000259" key="9">
    <source>
        <dbReference type="PROSITE" id="PS50109"/>
    </source>
</evidence>
<evidence type="ECO:0000313" key="12">
    <source>
        <dbReference type="EMBL" id="MBB4798307.1"/>
    </source>
</evidence>
<dbReference type="InterPro" id="IPR036097">
    <property type="entry name" value="HisK_dim/P_sf"/>
</dbReference>
<feature type="compositionally biased region" description="Basic and acidic residues" evidence="8">
    <location>
        <begin position="324"/>
        <end position="341"/>
    </location>
</feature>
<dbReference type="InterPro" id="IPR000014">
    <property type="entry name" value="PAS"/>
</dbReference>
<keyword evidence="3 6" id="KW-0597">Phosphoprotein</keyword>
<dbReference type="GO" id="GO:0000155">
    <property type="term" value="F:phosphorelay sensor kinase activity"/>
    <property type="evidence" value="ECO:0007669"/>
    <property type="project" value="InterPro"/>
</dbReference>
<dbReference type="InterPro" id="IPR003661">
    <property type="entry name" value="HisK_dim/P_dom"/>
</dbReference>
<dbReference type="CDD" id="cd00082">
    <property type="entry name" value="HisKA"/>
    <property type="match status" value="1"/>
</dbReference>
<dbReference type="Proteomes" id="UP000539957">
    <property type="component" value="Unassembled WGS sequence"/>
</dbReference>
<dbReference type="SUPFAM" id="SSF47384">
    <property type="entry name" value="Homodimeric domain of signal transducing histidine kinase"/>
    <property type="match status" value="1"/>
</dbReference>
<name>A0A7W7IPW5_9CAUL</name>
<dbReference type="SMART" id="SM00065">
    <property type="entry name" value="GAF"/>
    <property type="match status" value="1"/>
</dbReference>
<evidence type="ECO:0000259" key="11">
    <source>
        <dbReference type="PROSITE" id="PS50113"/>
    </source>
</evidence>
<reference evidence="12 13" key="1">
    <citation type="submission" date="2020-08" db="EMBL/GenBank/DDBJ databases">
        <title>Functional genomics of gut bacteria from endangered species of beetles.</title>
        <authorList>
            <person name="Carlos-Shanley C."/>
        </authorList>
    </citation>
    <scope>NUCLEOTIDE SEQUENCE [LARGE SCALE GENOMIC DNA]</scope>
    <source>
        <strain evidence="12 13">S00123</strain>
    </source>
</reference>
<dbReference type="SUPFAM" id="SSF55785">
    <property type="entry name" value="PYP-like sensor domain (PAS domain)"/>
    <property type="match status" value="3"/>
</dbReference>
<dbReference type="CDD" id="cd18161">
    <property type="entry name" value="REC_hyHK_blue-like"/>
    <property type="match status" value="1"/>
</dbReference>
<dbReference type="InterPro" id="IPR005467">
    <property type="entry name" value="His_kinase_dom"/>
</dbReference>
<feature type="domain" description="PAC" evidence="11">
    <location>
        <begin position="98"/>
        <end position="151"/>
    </location>
</feature>
<dbReference type="Gene3D" id="1.10.287.130">
    <property type="match status" value="1"/>
</dbReference>
<feature type="domain" description="PAC" evidence="11">
    <location>
        <begin position="230"/>
        <end position="282"/>
    </location>
</feature>
<evidence type="ECO:0000256" key="5">
    <source>
        <dbReference type="ARBA" id="ARBA00022777"/>
    </source>
</evidence>
<dbReference type="RefSeq" id="WP_184269677.1">
    <property type="nucleotide sequence ID" value="NZ_JACHKY010000003.1"/>
</dbReference>
<dbReference type="InterPro" id="IPR029016">
    <property type="entry name" value="GAF-like_dom_sf"/>
</dbReference>
<dbReference type="SUPFAM" id="SSF52172">
    <property type="entry name" value="CheY-like"/>
    <property type="match status" value="1"/>
</dbReference>
<feature type="region of interest" description="Disordered" evidence="8">
    <location>
        <begin position="324"/>
        <end position="349"/>
    </location>
</feature>
<dbReference type="Pfam" id="PF02518">
    <property type="entry name" value="HATPase_c"/>
    <property type="match status" value="1"/>
</dbReference>
<evidence type="ECO:0000256" key="3">
    <source>
        <dbReference type="ARBA" id="ARBA00022553"/>
    </source>
</evidence>
<dbReference type="SUPFAM" id="SSF55781">
    <property type="entry name" value="GAF domain-like"/>
    <property type="match status" value="1"/>
</dbReference>
<accession>A0A7W7IPW5</accession>
<dbReference type="PROSITE" id="PS50110">
    <property type="entry name" value="RESPONSE_REGULATORY"/>
    <property type="match status" value="1"/>
</dbReference>
<dbReference type="EMBL" id="JACHKY010000003">
    <property type="protein sequence ID" value="MBB4798307.1"/>
    <property type="molecule type" value="Genomic_DNA"/>
</dbReference>
<protein>
    <recommendedName>
        <fullName evidence="2">histidine kinase</fullName>
        <ecNumber evidence="2">2.7.13.3</ecNumber>
    </recommendedName>
</protein>
<feature type="modified residue" description="4-aspartylphosphate" evidence="6">
    <location>
        <position position="907"/>
    </location>
</feature>
<dbReference type="PROSITE" id="PS50109">
    <property type="entry name" value="HIS_KIN"/>
    <property type="match status" value="1"/>
</dbReference>
<evidence type="ECO:0000256" key="7">
    <source>
        <dbReference type="SAM" id="Coils"/>
    </source>
</evidence>
<dbReference type="PROSITE" id="PS50113">
    <property type="entry name" value="PAC"/>
    <property type="match status" value="2"/>
</dbReference>
<dbReference type="CDD" id="cd00130">
    <property type="entry name" value="PAS"/>
    <property type="match status" value="1"/>
</dbReference>
<proteinExistence type="predicted"/>
<evidence type="ECO:0000256" key="8">
    <source>
        <dbReference type="SAM" id="MobiDB-lite"/>
    </source>
</evidence>
<dbReference type="Gene3D" id="3.30.565.10">
    <property type="entry name" value="Histidine kinase-like ATPase, C-terminal domain"/>
    <property type="match status" value="1"/>
</dbReference>
<dbReference type="AlphaFoldDB" id="A0A7W7IPW5"/>
<dbReference type="InterPro" id="IPR004358">
    <property type="entry name" value="Sig_transdc_His_kin-like_C"/>
</dbReference>
<dbReference type="Pfam" id="PF00072">
    <property type="entry name" value="Response_reg"/>
    <property type="match status" value="1"/>
</dbReference>
<evidence type="ECO:0000256" key="1">
    <source>
        <dbReference type="ARBA" id="ARBA00000085"/>
    </source>
</evidence>
<dbReference type="PANTHER" id="PTHR43065">
    <property type="entry name" value="SENSOR HISTIDINE KINASE"/>
    <property type="match status" value="1"/>
</dbReference>
<dbReference type="CDD" id="cd16919">
    <property type="entry name" value="HATPase_CckA-like"/>
    <property type="match status" value="1"/>
</dbReference>
<evidence type="ECO:0000256" key="6">
    <source>
        <dbReference type="PROSITE-ProRule" id="PRU00169"/>
    </source>
</evidence>
<dbReference type="SMART" id="SM00448">
    <property type="entry name" value="REC"/>
    <property type="match status" value="1"/>
</dbReference>
<evidence type="ECO:0000313" key="13">
    <source>
        <dbReference type="Proteomes" id="UP000539957"/>
    </source>
</evidence>
<feature type="domain" description="Histidine kinase" evidence="9">
    <location>
        <begin position="610"/>
        <end position="835"/>
    </location>
</feature>
<gene>
    <name evidence="12" type="ORF">HNP32_002051</name>
</gene>
<dbReference type="Gene3D" id="3.30.450.20">
    <property type="entry name" value="PAS domain"/>
    <property type="match status" value="3"/>
</dbReference>
<dbReference type="InterPro" id="IPR003018">
    <property type="entry name" value="GAF"/>
</dbReference>
<dbReference type="Gene3D" id="2.10.70.100">
    <property type="match status" value="1"/>
</dbReference>
<dbReference type="PRINTS" id="PR00344">
    <property type="entry name" value="BCTRLSENSOR"/>
</dbReference>
<dbReference type="InterPro" id="IPR013655">
    <property type="entry name" value="PAS_fold_3"/>
</dbReference>
<dbReference type="SMART" id="SM00086">
    <property type="entry name" value="PAC"/>
    <property type="match status" value="2"/>
</dbReference>
<dbReference type="InterPro" id="IPR011006">
    <property type="entry name" value="CheY-like_superfamily"/>
</dbReference>
<dbReference type="Pfam" id="PF08447">
    <property type="entry name" value="PAS_3"/>
    <property type="match status" value="1"/>
</dbReference>
<dbReference type="PANTHER" id="PTHR43065:SF42">
    <property type="entry name" value="TWO-COMPONENT SENSOR PPRA"/>
    <property type="match status" value="1"/>
</dbReference>
<comment type="caution">
    <text evidence="12">The sequence shown here is derived from an EMBL/GenBank/DDBJ whole genome shotgun (WGS) entry which is preliminary data.</text>
</comment>
<dbReference type="NCBIfam" id="TIGR00229">
    <property type="entry name" value="sensory_box"/>
    <property type="match status" value="1"/>
</dbReference>
<dbReference type="Pfam" id="PF01590">
    <property type="entry name" value="GAF"/>
    <property type="match status" value="1"/>
</dbReference>
<dbReference type="EC" id="2.7.13.3" evidence="2"/>
<dbReference type="InterPro" id="IPR036890">
    <property type="entry name" value="HATPase_C_sf"/>
</dbReference>
<dbReference type="SMART" id="SM00388">
    <property type="entry name" value="HisKA"/>
    <property type="match status" value="1"/>
</dbReference>
<evidence type="ECO:0000259" key="10">
    <source>
        <dbReference type="PROSITE" id="PS50110"/>
    </source>
</evidence>
<organism evidence="12 13">
    <name type="scientific">Brevundimonas bullata</name>
    <dbReference type="NCBI Taxonomy" id="13160"/>
    <lineage>
        <taxon>Bacteria</taxon>
        <taxon>Pseudomonadati</taxon>
        <taxon>Pseudomonadota</taxon>
        <taxon>Alphaproteobacteria</taxon>
        <taxon>Caulobacterales</taxon>
        <taxon>Caulobacteraceae</taxon>
        <taxon>Brevundimonas</taxon>
    </lineage>
</organism>
<comment type="catalytic activity">
    <reaction evidence="1">
        <text>ATP + protein L-histidine = ADP + protein N-phospho-L-histidine.</text>
        <dbReference type="EC" id="2.7.13.3"/>
    </reaction>
</comment>
<evidence type="ECO:0000256" key="4">
    <source>
        <dbReference type="ARBA" id="ARBA00022679"/>
    </source>
</evidence>
<dbReference type="SMART" id="SM00387">
    <property type="entry name" value="HATPase_c"/>
    <property type="match status" value="1"/>
</dbReference>